<evidence type="ECO:0000259" key="5">
    <source>
        <dbReference type="Pfam" id="PF13193"/>
    </source>
</evidence>
<organism evidence="6 7">
    <name type="scientific">PS1 clade bacterium</name>
    <dbReference type="NCBI Taxonomy" id="2175152"/>
    <lineage>
        <taxon>Bacteria</taxon>
        <taxon>Pseudomonadati</taxon>
        <taxon>Pseudomonadota</taxon>
        <taxon>Alphaproteobacteria</taxon>
        <taxon>PS1 clade</taxon>
    </lineage>
</organism>
<gene>
    <name evidence="6" type="ORF">ISQ19_05075</name>
</gene>
<dbReference type="Pfam" id="PF13193">
    <property type="entry name" value="AMP-binding_C"/>
    <property type="match status" value="1"/>
</dbReference>
<dbReference type="InterPro" id="IPR000873">
    <property type="entry name" value="AMP-dep_synth/lig_dom"/>
</dbReference>
<dbReference type="AlphaFoldDB" id="A0A937HH32"/>
<dbReference type="EMBL" id="JADHOK010000064">
    <property type="protein sequence ID" value="MBL6762054.1"/>
    <property type="molecule type" value="Genomic_DNA"/>
</dbReference>
<keyword evidence="3" id="KW-1133">Transmembrane helix</keyword>
<feature type="domain" description="AMP-dependent synthetase/ligase" evidence="4">
    <location>
        <begin position="47"/>
        <end position="423"/>
    </location>
</feature>
<evidence type="ECO:0000256" key="1">
    <source>
        <dbReference type="ARBA" id="ARBA00006432"/>
    </source>
</evidence>
<dbReference type="SUPFAM" id="SSF56801">
    <property type="entry name" value="Acetyl-CoA synthetase-like"/>
    <property type="match status" value="1"/>
</dbReference>
<dbReference type="PANTHER" id="PTHR24096:SF149">
    <property type="entry name" value="AMP-BINDING DOMAIN-CONTAINING PROTEIN-RELATED"/>
    <property type="match status" value="1"/>
</dbReference>
<dbReference type="Gene3D" id="2.30.38.10">
    <property type="entry name" value="Luciferase, Domain 3"/>
    <property type="match status" value="1"/>
</dbReference>
<feature type="domain" description="AMP-binding enzyme C-terminal" evidence="5">
    <location>
        <begin position="473"/>
        <end position="549"/>
    </location>
</feature>
<keyword evidence="3" id="KW-0812">Transmembrane</keyword>
<keyword evidence="3" id="KW-0472">Membrane</keyword>
<proteinExistence type="inferred from homology"/>
<dbReference type="PANTHER" id="PTHR24096">
    <property type="entry name" value="LONG-CHAIN-FATTY-ACID--COA LIGASE"/>
    <property type="match status" value="1"/>
</dbReference>
<comment type="similarity">
    <text evidence="1">Belongs to the ATP-dependent AMP-binding enzyme family.</text>
</comment>
<dbReference type="Proteomes" id="UP000785783">
    <property type="component" value="Unassembled WGS sequence"/>
</dbReference>
<evidence type="ECO:0000259" key="4">
    <source>
        <dbReference type="Pfam" id="PF00501"/>
    </source>
</evidence>
<keyword evidence="2 6" id="KW-0436">Ligase</keyword>
<protein>
    <submittedName>
        <fullName evidence="6">Acyl--CoA ligase</fullName>
    </submittedName>
</protein>
<accession>A0A937HH32</accession>
<dbReference type="PROSITE" id="PS00455">
    <property type="entry name" value="AMP_BINDING"/>
    <property type="match status" value="1"/>
</dbReference>
<dbReference type="Pfam" id="PF00501">
    <property type="entry name" value="AMP-binding"/>
    <property type="match status" value="1"/>
</dbReference>
<evidence type="ECO:0000256" key="2">
    <source>
        <dbReference type="ARBA" id="ARBA00022598"/>
    </source>
</evidence>
<feature type="transmembrane region" description="Helical" evidence="3">
    <location>
        <begin position="102"/>
        <end position="121"/>
    </location>
</feature>
<evidence type="ECO:0000256" key="3">
    <source>
        <dbReference type="SAM" id="Phobius"/>
    </source>
</evidence>
<dbReference type="Gene3D" id="3.40.50.980">
    <property type="match status" value="2"/>
</dbReference>
<dbReference type="InterPro" id="IPR025110">
    <property type="entry name" value="AMP-bd_C"/>
</dbReference>
<dbReference type="InterPro" id="IPR045851">
    <property type="entry name" value="AMP-bd_C_sf"/>
</dbReference>
<dbReference type="Gene3D" id="3.30.300.30">
    <property type="match status" value="1"/>
</dbReference>
<evidence type="ECO:0000313" key="7">
    <source>
        <dbReference type="Proteomes" id="UP000785783"/>
    </source>
</evidence>
<reference evidence="6" key="1">
    <citation type="submission" date="2020-10" db="EMBL/GenBank/DDBJ databases">
        <title>Microbiome of the Black Sea water column analyzed by genome centric metagenomics.</title>
        <authorList>
            <person name="Cabello-Yeves P.J."/>
            <person name="Callieri C."/>
            <person name="Picazo A."/>
            <person name="Mehrshad M."/>
            <person name="Haro-Moreno J.M."/>
            <person name="Roda-Garcia J."/>
            <person name="Dzembekova N."/>
            <person name="Slabakova V."/>
            <person name="Slabakova N."/>
            <person name="Moncheva S."/>
            <person name="Rodriguez-Valera F."/>
        </authorList>
    </citation>
    <scope>NUCLEOTIDE SEQUENCE</scope>
    <source>
        <strain evidence="6">BS307-5m-G5</strain>
    </source>
</reference>
<name>A0A937HH32_9PROT</name>
<evidence type="ECO:0000313" key="6">
    <source>
        <dbReference type="EMBL" id="MBL6762054.1"/>
    </source>
</evidence>
<sequence>MYQELQQVRAQMMAEGQFEIGHVEVRGEKLKTFTNAPESLRDLWALAALHGDKPYLIYEDESWTYGEANAETAAIANWMHANGISQGDRVALAFRNYPEWMLCYWALTSIGVAVVGMNAWWVTDEMQYGLEDSAPKALIADDDRLARIMPVRDQFPDMKLIGARTKQPPEGVIDYAELKKHGGEMPEVTIEGDEDACIFYTSGTTGRPKGAQLTHRGCVLNVMNIAFMGAASAAAEALSNGEQPPEPDPDAPGPVSLVTTPLFHVTANNCVSHPATLVGGTLIFMYRWDAGEALKIIDKYKVTNVSGVPVMAREIVSHPDFDKYDTSSLAMLGGGGAQLQPDLVGKIDKALPNGKASTGYGMTETCGIITSVLGKFFVDKPESCGPLVPTLDGKVIDANGNDLPQGERGELCVKGGNVIKGYLNREEATAESIQQGWLRTGDIAYMDDDGFIFIVDRAKDMVLRGGENIYCAEVESALFKHQGVAECTVFGVEDDRLGEEVGAAVVVAEGAQLTADELRAHCAKLLANFKIPRYIWLRNEKLPRNASGKFLKRELRDTLNPADAN</sequence>
<dbReference type="GO" id="GO:0016405">
    <property type="term" value="F:CoA-ligase activity"/>
    <property type="evidence" value="ECO:0007669"/>
    <property type="project" value="TreeGrafter"/>
</dbReference>
<dbReference type="InterPro" id="IPR020845">
    <property type="entry name" value="AMP-binding_CS"/>
</dbReference>
<comment type="caution">
    <text evidence="6">The sequence shown here is derived from an EMBL/GenBank/DDBJ whole genome shotgun (WGS) entry which is preliminary data.</text>
</comment>